<organism evidence="1 2">
    <name type="scientific">Dallia pectoralis</name>
    <name type="common">Alaska blackfish</name>
    <dbReference type="NCBI Taxonomy" id="75939"/>
    <lineage>
        <taxon>Eukaryota</taxon>
        <taxon>Metazoa</taxon>
        <taxon>Chordata</taxon>
        <taxon>Craniata</taxon>
        <taxon>Vertebrata</taxon>
        <taxon>Euteleostomi</taxon>
        <taxon>Actinopterygii</taxon>
        <taxon>Neopterygii</taxon>
        <taxon>Teleostei</taxon>
        <taxon>Protacanthopterygii</taxon>
        <taxon>Esociformes</taxon>
        <taxon>Umbridae</taxon>
        <taxon>Dallia</taxon>
    </lineage>
</organism>
<proteinExistence type="predicted"/>
<evidence type="ECO:0000313" key="1">
    <source>
        <dbReference type="EMBL" id="KAJ8000293.1"/>
    </source>
</evidence>
<reference evidence="1" key="1">
    <citation type="submission" date="2021-05" db="EMBL/GenBank/DDBJ databases">
        <authorList>
            <person name="Pan Q."/>
            <person name="Jouanno E."/>
            <person name="Zahm M."/>
            <person name="Klopp C."/>
            <person name="Cabau C."/>
            <person name="Louis A."/>
            <person name="Berthelot C."/>
            <person name="Parey E."/>
            <person name="Roest Crollius H."/>
            <person name="Montfort J."/>
            <person name="Robinson-Rechavi M."/>
            <person name="Bouchez O."/>
            <person name="Lampietro C."/>
            <person name="Lopez Roques C."/>
            <person name="Donnadieu C."/>
            <person name="Postlethwait J."/>
            <person name="Bobe J."/>
            <person name="Dillon D."/>
            <person name="Chandos A."/>
            <person name="von Hippel F."/>
            <person name="Guiguen Y."/>
        </authorList>
    </citation>
    <scope>NUCLEOTIDE SEQUENCE</scope>
    <source>
        <strain evidence="1">YG-Jan2019</strain>
    </source>
</reference>
<evidence type="ECO:0000313" key="2">
    <source>
        <dbReference type="Proteomes" id="UP001157502"/>
    </source>
</evidence>
<sequence>MSRRKQAKPQHLRSEEEGELQPEVASQHALLEGQGVVESRRGSEKTCVCEKCRGEFLSSSKLYEHQRTCREAPPRFLIMKEDERMAGPMGSPVGSSPTRDPAQSDSPELGSVDGGLKRFEHVNNNNIQSTDSEEMNIEEREEESAEVKQRNRDDERKGSPSYQNSPEPTETVLSPGLSAVTGYSGPSTNVTLEILHGTRVAVAQYSQSLQSTGSGGKAATKVIPVILEHLLALQQQQVHQMQLIEHIRSQVAVMNREPMQTALKPVSRAPATNPFPSQVLIAPTVLPLSGTVPSAINGQASMSWESVLKRSHTFPSQTACGQAQRKDVTCPPAHSEPNSGPPPTGSSKASSLLSSYTGSQSHTSGSWTQTLISASPLTTLGQSASLASSPPSKPLPPQSCLSSVIFPNPLAGIAATTNALDPLSALIKQHQMGMLPKGCMFDTKPSPEEPFFKHKCRFCAKVFGSDSALQIHLRSHTGERPFKCNICGNRFSTKGNLKVHFQRHKEKYPRVQMNPYPVAEYLDNVPTSSGIPYGMSFPPGKAGATWLDSKPVLATVPTSVGLQLSSALTSIGSSSESLSVTPSIKSPCRPFPGSNQHVSLSPNTTGNEPCVPTASKSPPSNLEQEAPRVSKAEGINLPQNCMTGRWASQVTVATRASSMTTSTPEPSAPASPVSDSSPLSSSSPPDNDAFQFGRLLDRVQTSETSKLQRLVENLDRQIRDPNQCVLCQRVLSCQSALKMHHRIHTGERPFKCKVCGRAFTTKGNLKTHVGVHRANPPVRVQHSCPICQRKFTNAVVLQQHIRMHMGGRISNSPPPQDPDGDLYLEKKTFDSLSGYGYDHMDDNSIGGDDDKEDLAESMDEVVDPSNPVSTVAGSPWNSGAVVSGIAAQENQQEMIDSSVCPQHSFGLKTSTIGFTDSERGAAIHSSVSEGQNHNADDRPTAFESSGSMHVSVSPEQIDSHRSKSTHSRESQDVTASVKKEQSDSPTSYPVMENGIALDLGGMLHSRQCVKQERPYNMLFQSKECGASQSIPSLVTSTAPGTIKSETNGHNHRPGNFNEGQRNPFSHQVPATSQTQVSPGITPLPATPQSRRIAKQHNCHSCGKNFSSASALQIHERTHTGEKPFGCSICGRAFTTKGNLKVHMGTHMWNNAPARRGRRLSVENPIALLGGEAAIKFGEMFQKELTHRAMALDPGFWNHYAAAISKGLAMKNDEISVIHNGGVPQLRGVTADTDRVGTGGSPLVTTLGRAAISLGVHRHFSMSFEDNKVIGID</sequence>
<dbReference type="Proteomes" id="UP001157502">
    <property type="component" value="Chromosome 16"/>
</dbReference>
<keyword evidence="2" id="KW-1185">Reference proteome</keyword>
<name>A0ACC2G9X7_DALPE</name>
<dbReference type="EMBL" id="CM055743">
    <property type="protein sequence ID" value="KAJ8000293.1"/>
    <property type="molecule type" value="Genomic_DNA"/>
</dbReference>
<comment type="caution">
    <text evidence="1">The sequence shown here is derived from an EMBL/GenBank/DDBJ whole genome shotgun (WGS) entry which is preliminary data.</text>
</comment>
<accession>A0ACC2G9X7</accession>
<protein>
    <submittedName>
        <fullName evidence="1">Uncharacterized protein</fullName>
    </submittedName>
</protein>
<gene>
    <name evidence="1" type="ORF">DPEC_G00203330</name>
</gene>